<accession>A0A1A0HKA7</accession>
<name>A0A1A0HKA7_9ASCO</name>
<keyword evidence="4" id="KW-0653">Protein transport</keyword>
<evidence type="ECO:0000259" key="6">
    <source>
        <dbReference type="Pfam" id="PF19037"/>
    </source>
</evidence>
<comment type="function">
    <text evidence="4">Required for multiple vacuole delivery pathways including the cytoplasm to vacuole transport (Cvt), autophagy, pexophagy and endocytosis.</text>
</comment>
<evidence type="ECO:0000256" key="4">
    <source>
        <dbReference type="RuleBase" id="RU367048"/>
    </source>
</evidence>
<dbReference type="GO" id="GO:0000329">
    <property type="term" value="C:fungal-type vacuole membrane"/>
    <property type="evidence" value="ECO:0007669"/>
    <property type="project" value="TreeGrafter"/>
</dbReference>
<dbReference type="Pfam" id="PF19038">
    <property type="entry name" value="Fuz_longin_3"/>
    <property type="match status" value="1"/>
</dbReference>
<dbReference type="GO" id="GO:0035658">
    <property type="term" value="C:Mon1-Ccz1 complex"/>
    <property type="evidence" value="ECO:0007669"/>
    <property type="project" value="TreeGrafter"/>
</dbReference>
<feature type="domain" description="FUZ/MON1/HPS1 third Longin" evidence="7">
    <location>
        <begin position="489"/>
        <end position="600"/>
    </location>
</feature>
<dbReference type="Proteomes" id="UP000092555">
    <property type="component" value="Unassembled WGS sequence"/>
</dbReference>
<dbReference type="GeneID" id="30031640"/>
<keyword evidence="4" id="KW-0072">Autophagy</keyword>
<organism evidence="8 9">
    <name type="scientific">Metschnikowia bicuspidata var. bicuspidata NRRL YB-4993</name>
    <dbReference type="NCBI Taxonomy" id="869754"/>
    <lineage>
        <taxon>Eukaryota</taxon>
        <taxon>Fungi</taxon>
        <taxon>Dikarya</taxon>
        <taxon>Ascomycota</taxon>
        <taxon>Saccharomycotina</taxon>
        <taxon>Pichiomycetes</taxon>
        <taxon>Metschnikowiaceae</taxon>
        <taxon>Metschnikowia</taxon>
    </lineage>
</organism>
<dbReference type="InterPro" id="IPR043971">
    <property type="entry name" value="FUZ/MON1/HPS1_longin_2"/>
</dbReference>
<keyword evidence="4" id="KW-0813">Transport</keyword>
<comment type="caution">
    <text evidence="8">The sequence shown here is derived from an EMBL/GenBank/DDBJ whole genome shotgun (WGS) entry which is preliminary data.</text>
</comment>
<keyword evidence="4" id="KW-0472">Membrane</keyword>
<evidence type="ECO:0000259" key="5">
    <source>
        <dbReference type="Pfam" id="PF19036"/>
    </source>
</evidence>
<gene>
    <name evidence="8" type="ORF">METBIDRAFT_77244</name>
</gene>
<dbReference type="GO" id="GO:0006914">
    <property type="term" value="P:autophagy"/>
    <property type="evidence" value="ECO:0007669"/>
    <property type="project" value="UniProtKB-UniRule"/>
</dbReference>
<evidence type="ECO:0000256" key="1">
    <source>
        <dbReference type="ARBA" id="ARBA00004380"/>
    </source>
</evidence>
<dbReference type="GO" id="GO:0006623">
    <property type="term" value="P:protein targeting to vacuole"/>
    <property type="evidence" value="ECO:0007669"/>
    <property type="project" value="UniProtKB-UniRule"/>
</dbReference>
<dbReference type="GO" id="GO:0016192">
    <property type="term" value="P:vesicle-mediated transport"/>
    <property type="evidence" value="ECO:0007669"/>
    <property type="project" value="InterPro"/>
</dbReference>
<dbReference type="EMBL" id="LXTC01000001">
    <property type="protein sequence ID" value="OBA24455.1"/>
    <property type="molecule type" value="Genomic_DNA"/>
</dbReference>
<dbReference type="InterPro" id="IPR004353">
    <property type="entry name" value="Mon1"/>
</dbReference>
<evidence type="ECO:0000313" key="8">
    <source>
        <dbReference type="EMBL" id="OBA24455.1"/>
    </source>
</evidence>
<dbReference type="Pfam" id="PF19036">
    <property type="entry name" value="Fuz_longin_1"/>
    <property type="match status" value="1"/>
</dbReference>
<dbReference type="GO" id="GO:0032585">
    <property type="term" value="C:multivesicular body membrane"/>
    <property type="evidence" value="ECO:0007669"/>
    <property type="project" value="UniProtKB-SubCell"/>
</dbReference>
<evidence type="ECO:0000256" key="2">
    <source>
        <dbReference type="ARBA" id="ARBA00008968"/>
    </source>
</evidence>
<keyword evidence="9" id="KW-1185">Reference proteome</keyword>
<proteinExistence type="inferred from homology"/>
<reference evidence="8 9" key="1">
    <citation type="submission" date="2016-05" db="EMBL/GenBank/DDBJ databases">
        <title>Comparative genomics of biotechnologically important yeasts.</title>
        <authorList>
            <consortium name="DOE Joint Genome Institute"/>
            <person name="Riley R."/>
            <person name="Haridas S."/>
            <person name="Wolfe K.H."/>
            <person name="Lopes M.R."/>
            <person name="Hittinger C.T."/>
            <person name="Goker M."/>
            <person name="Salamov A."/>
            <person name="Wisecaver J."/>
            <person name="Long T.M."/>
            <person name="Aerts A.L."/>
            <person name="Barry K."/>
            <person name="Choi C."/>
            <person name="Clum A."/>
            <person name="Coughlan A.Y."/>
            <person name="Deshpande S."/>
            <person name="Douglass A.P."/>
            <person name="Hanson S.J."/>
            <person name="Klenk H.-P."/>
            <person name="LaButti K."/>
            <person name="Lapidus A."/>
            <person name="Lindquist E."/>
            <person name="Lipzen A."/>
            <person name="Meier-kolthoff J.P."/>
            <person name="Ohm R.A."/>
            <person name="Otillar R.P."/>
            <person name="Pangilinan J."/>
            <person name="Peng Y."/>
            <person name="Rokas A."/>
            <person name="Rosa C.A."/>
            <person name="Scheuner C."/>
            <person name="Sibirny A.A."/>
            <person name="Slot J.C."/>
            <person name="Stielow J.B."/>
            <person name="Sun H."/>
            <person name="Kurtzman C.P."/>
            <person name="Blackwell M."/>
            <person name="Grigoriev I.V."/>
            <person name="Jeffries T.W."/>
        </authorList>
    </citation>
    <scope>NUCLEOTIDE SEQUENCE [LARGE SCALE GENOMIC DNA]</scope>
    <source>
        <strain evidence="8 9">NRRL YB-4993</strain>
    </source>
</reference>
<dbReference type="InterPro" id="IPR043972">
    <property type="entry name" value="FUZ/MON1/HPS1_longin_1"/>
</dbReference>
<dbReference type="PANTHER" id="PTHR13027">
    <property type="entry name" value="SAND PROTEIN-RELATED"/>
    <property type="match status" value="1"/>
</dbReference>
<feature type="domain" description="FUZ/MON1/HPS1 first Longin" evidence="5">
    <location>
        <begin position="135"/>
        <end position="259"/>
    </location>
</feature>
<comment type="similarity">
    <text evidence="2 4">Belongs to the MON1/SAND family.</text>
</comment>
<protein>
    <recommendedName>
        <fullName evidence="3 4">Vacuolar fusion protein MON1</fullName>
    </recommendedName>
</protein>
<sequence>MHPEANLHAAGAITAVCLKSADQAEISTSELDHRPDELDPVTLNMPSLGSNFSTHFGSGVSSDDDSFSDQSNAAIQLPDLFNNLMSSTGHRRDKSYETFNNYNLLTEDDTCLDEEYLRLKVLVDKLNHEFKAKLKHFFILSAAGKPIYSLHGNDDVLLGYMGLITTIIASFQDGLKQEVTSVSLGLLRIVAKNKHPLILVAISKIPHEINSSAPSNKSILENQLEFLYSYMLAVLSRAVIVKKFESGMNYDLRRILTTQDFNALDTLAMKLTYGVHSTDENARIIDTSYSIGASLNSIRCVRISNTCRTKLSDILLSVKNLKVPKEDGDFVSTISNKLYMTEEITLVAADLLFGFITMEDRVVTHLRPRNHKLTSRDISTLLYIIGLNSESLTSGKDADLWIPLCMPEFNNSGFLHCYVKTFLLSSCDRPMTIILVSGNKNSFFNMKEAANYAVAKIKGKKLFSKRLGMELSLSNGKSTVLGELKISTIKHFIYKRKEYNQIFIDDITQETAFSNLSKFQYSSLIISLYSNLIISKGDENDMPRFKSKKLTYSRLHTEEDFITGILLTDQNYEFYCLCEGSVSSQIIIDESLRIIKWCDRYKRRLFVGEGICF</sequence>
<dbReference type="Pfam" id="PF19037">
    <property type="entry name" value="Fuz_longin_2"/>
    <property type="match status" value="1"/>
</dbReference>
<dbReference type="AlphaFoldDB" id="A0A1A0HKA7"/>
<keyword evidence="4" id="KW-0967">Endosome</keyword>
<evidence type="ECO:0000313" key="9">
    <source>
        <dbReference type="Proteomes" id="UP000092555"/>
    </source>
</evidence>
<keyword evidence="4" id="KW-0926">Vacuole</keyword>
<dbReference type="PANTHER" id="PTHR13027:SF7">
    <property type="entry name" value="VACUOLAR FUSION PROTEIN MON1 HOMOLOG"/>
    <property type="match status" value="1"/>
</dbReference>
<dbReference type="InterPro" id="IPR043970">
    <property type="entry name" value="FUZ/MON1/HPS1_longin_3"/>
</dbReference>
<dbReference type="RefSeq" id="XP_018714936.1">
    <property type="nucleotide sequence ID" value="XM_018858664.1"/>
</dbReference>
<comment type="subcellular location">
    <subcellularLocation>
        <location evidence="4">Endosome</location>
        <location evidence="4">Multivesicular body membrane</location>
        <topology evidence="4">Peripheral membrane protein</topology>
    </subcellularLocation>
    <subcellularLocation>
        <location evidence="1 4">Prevacuolar compartment membrane</location>
        <topology evidence="1 4">Peripheral membrane protein</topology>
    </subcellularLocation>
    <subcellularLocation>
        <location evidence="4">Vacuole membrane</location>
        <topology evidence="4">Peripheral membrane protein</topology>
    </subcellularLocation>
</comment>
<evidence type="ECO:0000259" key="7">
    <source>
        <dbReference type="Pfam" id="PF19038"/>
    </source>
</evidence>
<dbReference type="PRINTS" id="PR01546">
    <property type="entry name" value="YEAST73DUF"/>
</dbReference>
<dbReference type="OrthoDB" id="272411at2759"/>
<feature type="domain" description="FUZ/MON1/HPS1 second Longin" evidence="6">
    <location>
        <begin position="350"/>
        <end position="450"/>
    </location>
</feature>
<evidence type="ECO:0000256" key="3">
    <source>
        <dbReference type="ARBA" id="ARBA00018132"/>
    </source>
</evidence>
<dbReference type="STRING" id="869754.A0A1A0HKA7"/>